<organism evidence="2 3">
    <name type="scientific">Allacma fusca</name>
    <dbReference type="NCBI Taxonomy" id="39272"/>
    <lineage>
        <taxon>Eukaryota</taxon>
        <taxon>Metazoa</taxon>
        <taxon>Ecdysozoa</taxon>
        <taxon>Arthropoda</taxon>
        <taxon>Hexapoda</taxon>
        <taxon>Collembola</taxon>
        <taxon>Symphypleona</taxon>
        <taxon>Sminthuridae</taxon>
        <taxon>Allacma</taxon>
    </lineage>
</organism>
<dbReference type="EMBL" id="CAJVCH010270871">
    <property type="protein sequence ID" value="CAG7734521.1"/>
    <property type="molecule type" value="Genomic_DNA"/>
</dbReference>
<gene>
    <name evidence="2" type="ORF">AFUS01_LOCUS22905</name>
</gene>
<evidence type="ECO:0000313" key="3">
    <source>
        <dbReference type="Proteomes" id="UP000708208"/>
    </source>
</evidence>
<comment type="caution">
    <text evidence="2">The sequence shown here is derived from an EMBL/GenBank/DDBJ whole genome shotgun (WGS) entry which is preliminary data.</text>
</comment>
<proteinExistence type="predicted"/>
<feature type="region of interest" description="Disordered" evidence="1">
    <location>
        <begin position="353"/>
        <end position="382"/>
    </location>
</feature>
<dbReference type="Proteomes" id="UP000708208">
    <property type="component" value="Unassembled WGS sequence"/>
</dbReference>
<name>A0A8J2KG15_9HEXA</name>
<evidence type="ECO:0000313" key="2">
    <source>
        <dbReference type="EMBL" id="CAG7734521.1"/>
    </source>
</evidence>
<reference evidence="2" key="1">
    <citation type="submission" date="2021-06" db="EMBL/GenBank/DDBJ databases">
        <authorList>
            <person name="Hodson N. C."/>
            <person name="Mongue J. A."/>
            <person name="Jaron S. K."/>
        </authorList>
    </citation>
    <scope>NUCLEOTIDE SEQUENCE</scope>
</reference>
<dbReference type="AlphaFoldDB" id="A0A8J2KG15"/>
<evidence type="ECO:0000256" key="1">
    <source>
        <dbReference type="SAM" id="MobiDB-lite"/>
    </source>
</evidence>
<keyword evidence="3" id="KW-1185">Reference proteome</keyword>
<accession>A0A8J2KG15</accession>
<protein>
    <submittedName>
        <fullName evidence="2">Uncharacterized protein</fullName>
    </submittedName>
</protein>
<feature type="compositionally biased region" description="Polar residues" evidence="1">
    <location>
        <begin position="356"/>
        <end position="371"/>
    </location>
</feature>
<sequence length="493" mass="55960">MFNQCPIATFWNSGVTQIIWTKWQLDGIWDDAEAPSGNTCAFGTLALLCLHWQRERDLVQTELVTRTQIFESSETWPSPRRTKYQLWNNFGVARADGTTENYPQPPTPPTPLCFGFPGSDEWNQCWSDFRDQMKAFQLQMLEYQEKIQSMNNQTNQDGASTSIYSNGYNIRAENLSVNSNNINGQITIDTYIGTPEDLKVTTLNRTIKWDCVNAGKVDKWISLVPPEGISLSSIQYETKNQKLYIVGPSVSRGGSHWLPHLHISRTGLVITRMLLEFQLGSTTVTSSTPHYKRMNPLRWISKIFTRRRSRKYLKYRRGLDERMCTDSPGTPEWNRFWDSWEETKLAGIRGSCRARSGSNTQGTVNKRNTLSHLLPSSGPGRKDVEKFCKQHDKPAMNVTKVMARNYQIKSYGFPITVSNNCGHLTVKVQVGQPNGLLTTRISSSACEINMEVVGVQDHLIKKWLLIRARTSAQVINLASPISDSDGYVVFTIP</sequence>